<organism evidence="9 10">
    <name type="scientific">Lodderomyces beijingensis</name>
    <dbReference type="NCBI Taxonomy" id="1775926"/>
    <lineage>
        <taxon>Eukaryota</taxon>
        <taxon>Fungi</taxon>
        <taxon>Dikarya</taxon>
        <taxon>Ascomycota</taxon>
        <taxon>Saccharomycotina</taxon>
        <taxon>Pichiomycetes</taxon>
        <taxon>Debaryomycetaceae</taxon>
        <taxon>Candida/Lodderomyces clade</taxon>
        <taxon>Lodderomyces</taxon>
    </lineage>
</organism>
<keyword evidence="6" id="KW-0131">Cell cycle</keyword>
<protein>
    <recommendedName>
        <fullName evidence="8">Telomere-associated protein Rif1 N-terminal domain-containing protein</fullName>
    </recommendedName>
</protein>
<feature type="region of interest" description="Disordered" evidence="7">
    <location>
        <begin position="181"/>
        <end position="219"/>
    </location>
</feature>
<dbReference type="Pfam" id="PF12231">
    <property type="entry name" value="Rif1_N"/>
    <property type="match status" value="1"/>
</dbReference>
<feature type="region of interest" description="Disordered" evidence="7">
    <location>
        <begin position="1265"/>
        <end position="1301"/>
    </location>
</feature>
<dbReference type="PANTHER" id="PTHR22928">
    <property type="entry name" value="TELOMERE-ASSOCIATED PROTEIN RIF1"/>
    <property type="match status" value="1"/>
</dbReference>
<accession>A0ABP0ZQH1</accession>
<feature type="compositionally biased region" description="Basic residues" evidence="7">
    <location>
        <begin position="59"/>
        <end position="70"/>
    </location>
</feature>
<feature type="compositionally biased region" description="Basic and acidic residues" evidence="7">
    <location>
        <begin position="1265"/>
        <end position="1274"/>
    </location>
</feature>
<keyword evidence="3" id="KW-0158">Chromosome</keyword>
<feature type="compositionally biased region" description="Polar residues" evidence="7">
    <location>
        <begin position="30"/>
        <end position="53"/>
    </location>
</feature>
<sequence length="1407" mass="157133">MQDRGNSLSFTPTSEGPSNRCSELVMPSTARATSPATRDQLSKSFKSTPLQSQQEKEKERRRKRKKRKTRSSTENGKRSKGESRSPSPEETEPTKTPALPSSSGDTVELPREKVDIKLGHCQLNSSPIKSNSPVKLRSPPRPANLDAHHRKRKSVLFSDNLVSDLPSTPEKCSTPKRSILKTHDLMNPVPGLAHPNSSSSRSRSGSTNSWSLDSTQTKPQCFSPKDPGFWSQGIVIQVRANAPELPLLVEGCISVLAESSFTNRFEVYATLNGICKTNSNETLISLFSKKRERKCEMEINDSPIRAHIPNCQQVSMVSEFVELTMRDLQNMEKKIFIVDKEAMAMDKDKEKEKLSPVKNDPFVVRGINQALKFFGHMLSIAELASGIPIEALEWILRHSSEMLTHPRMSKTLVSPYLTLIKDFNFDPARKRALFENHDLVEQILFGVVNMTPFPSLSLIAERFSCLRNYIICFPQCMAKHFGHWFEALIISLCNITSPMYSKCLSNGVQCLLEASKTFLDNIPIQNYVRKLLSMPPPSRSSSSQSLSLFTAGTIYADADADSNRAASQNVRLIDIMLFQLNELISAGQYQMAVEIWMGMTMLVGNAGTPFEKWTYLGEWLQIPRCCYNSQNRIAKILAINCWKAVVFNICKNELLEIRKELDQAARQSSPMANKKKNKMMMPVTANSALRPKLRLLTHVFQTLDVSQMDQEYVDALHQLFLRILYLILSPSIIKSSRYLHTLWVKVIQFVLAHFYFRKSASSAYMNQLGLQVLTRLITQVKCNNTHGFNELRVLASEEVDIGQISAIPSRWIHANFDVVMQNLILAAQSAGLSLESKVSFFRVFINAIRPVVQREDKPSATTYDIIDNLPTVLRETFAKGKPTYEIVYKIVLNLNDTFNPSDMVNVDIQDQSSDTHLDVYTTILQLSIGAMSKCEQEEILTLISRALNSQTRLVFVHDALRMPNLSDESQGLLVTLLNLHSAKKIDTGATSLDLYGGICAVIRSNYELLIKRVIQAVVSSSAEDSLYENLLRLKIDAWDLPKLDYTLLLLKDGLSKSIQRFVNHAAMLRLRLRLGVDDTVGVLKFLTQHDFSRTLLSLQTPILELIESLSGPQRTEACLVLKEYLVYKCRQGNKDDAYIDAMKCGCSKKMKGMDLEPKHAAKLTRTNGEIEKRQSCVNCSSNGEDDTSQKVSNQVLGFPLSIPPYVYTDIGSSIGDKIDANCKDDNGASLVSQSSGMEEDFGEGNSQCSLQCNFTPASSIYMEEPDHKEEKQHGESQQSQLSETESIKSVERAPSNGSANINISQVDTLTLTVTPSVPQLDQVSTASTNPNQKNCSELQSFSSLECPDSSADTSGSADLSTVTEVKNVGALTDADVKIRGRKRPRAEAVDEDRNAKLLKVSTPTCVF</sequence>
<evidence type="ECO:0000256" key="4">
    <source>
        <dbReference type="ARBA" id="ARBA00022895"/>
    </source>
</evidence>
<evidence type="ECO:0000256" key="7">
    <source>
        <dbReference type="SAM" id="MobiDB-lite"/>
    </source>
</evidence>
<dbReference type="GeneID" id="92207867"/>
<dbReference type="PANTHER" id="PTHR22928:SF3">
    <property type="entry name" value="TELOMERE-ASSOCIATED PROTEIN RIF1"/>
    <property type="match status" value="1"/>
</dbReference>
<keyword evidence="4" id="KW-0779">Telomere</keyword>
<feature type="compositionally biased region" description="Polar residues" evidence="7">
    <location>
        <begin position="122"/>
        <end position="133"/>
    </location>
</feature>
<reference evidence="9 10" key="1">
    <citation type="submission" date="2024-03" db="EMBL/GenBank/DDBJ databases">
        <authorList>
            <person name="Brejova B."/>
        </authorList>
    </citation>
    <scope>NUCLEOTIDE SEQUENCE [LARGE SCALE GENOMIC DNA]</scope>
    <source>
        <strain evidence="9 10">CBS 14171</strain>
    </source>
</reference>
<feature type="compositionally biased region" description="Polar residues" evidence="7">
    <location>
        <begin position="1"/>
        <end position="21"/>
    </location>
</feature>
<feature type="compositionally biased region" description="Low complexity" evidence="7">
    <location>
        <begin position="1275"/>
        <end position="1284"/>
    </location>
</feature>
<keyword evidence="10" id="KW-1185">Reference proteome</keyword>
<feature type="domain" description="Telomere-associated protein Rif1 N-terminal" evidence="8">
    <location>
        <begin position="367"/>
        <end position="704"/>
    </location>
</feature>
<feature type="compositionally biased region" description="Low complexity" evidence="7">
    <location>
        <begin position="196"/>
        <end position="211"/>
    </location>
</feature>
<proteinExistence type="predicted"/>
<evidence type="ECO:0000256" key="5">
    <source>
        <dbReference type="ARBA" id="ARBA00023242"/>
    </source>
</evidence>
<evidence type="ECO:0000256" key="2">
    <source>
        <dbReference type="ARBA" id="ARBA00004574"/>
    </source>
</evidence>
<name>A0ABP0ZQH1_9ASCO</name>
<evidence type="ECO:0000259" key="8">
    <source>
        <dbReference type="Pfam" id="PF12231"/>
    </source>
</evidence>
<keyword evidence="5" id="KW-0539">Nucleus</keyword>
<evidence type="ECO:0000256" key="1">
    <source>
        <dbReference type="ARBA" id="ARBA00004123"/>
    </source>
</evidence>
<dbReference type="RefSeq" id="XP_066829609.1">
    <property type="nucleotide sequence ID" value="XM_066972696.1"/>
</dbReference>
<comment type="subcellular location">
    <subcellularLocation>
        <location evidence="2">Chromosome</location>
        <location evidence="2">Telomere</location>
    </subcellularLocation>
    <subcellularLocation>
        <location evidence="1">Nucleus</location>
    </subcellularLocation>
</comment>
<evidence type="ECO:0000256" key="3">
    <source>
        <dbReference type="ARBA" id="ARBA00022454"/>
    </source>
</evidence>
<feature type="compositionally biased region" description="Basic and acidic residues" evidence="7">
    <location>
        <begin position="108"/>
        <end position="118"/>
    </location>
</feature>
<evidence type="ECO:0000313" key="9">
    <source>
        <dbReference type="EMBL" id="CAK9438447.1"/>
    </source>
</evidence>
<evidence type="ECO:0000256" key="6">
    <source>
        <dbReference type="ARBA" id="ARBA00023306"/>
    </source>
</evidence>
<dbReference type="Proteomes" id="UP001497383">
    <property type="component" value="Chromosome 3"/>
</dbReference>
<dbReference type="InterPro" id="IPR022031">
    <property type="entry name" value="Rif1_N"/>
</dbReference>
<gene>
    <name evidence="9" type="ORF">LODBEIA_P26710</name>
</gene>
<feature type="region of interest" description="Disordered" evidence="7">
    <location>
        <begin position="1"/>
        <end position="152"/>
    </location>
</feature>
<dbReference type="EMBL" id="OZ022407">
    <property type="protein sequence ID" value="CAK9438447.1"/>
    <property type="molecule type" value="Genomic_DNA"/>
</dbReference>
<evidence type="ECO:0000313" key="10">
    <source>
        <dbReference type="Proteomes" id="UP001497383"/>
    </source>
</evidence>